<keyword evidence="1" id="KW-0812">Transmembrane</keyword>
<protein>
    <submittedName>
        <fullName evidence="2">DUF6142 family protein</fullName>
    </submittedName>
</protein>
<name>A0ABT1EJ54_9FIRM</name>
<keyword evidence="3" id="KW-1185">Reference proteome</keyword>
<dbReference type="EMBL" id="JAMZFV010000016">
    <property type="protein sequence ID" value="MCP1110718.1"/>
    <property type="molecule type" value="Genomic_DNA"/>
</dbReference>
<organism evidence="2 3">
    <name type="scientific">Ohessyouella blattaphilus</name>
    <dbReference type="NCBI Taxonomy" id="2949333"/>
    <lineage>
        <taxon>Bacteria</taxon>
        <taxon>Bacillati</taxon>
        <taxon>Bacillota</taxon>
        <taxon>Clostridia</taxon>
        <taxon>Lachnospirales</taxon>
        <taxon>Lachnospiraceae</taxon>
        <taxon>Ohessyouella</taxon>
    </lineage>
</organism>
<evidence type="ECO:0000313" key="2">
    <source>
        <dbReference type="EMBL" id="MCP1110718.1"/>
    </source>
</evidence>
<evidence type="ECO:0000313" key="3">
    <source>
        <dbReference type="Proteomes" id="UP001523565"/>
    </source>
</evidence>
<feature type="transmembrane region" description="Helical" evidence="1">
    <location>
        <begin position="90"/>
        <end position="111"/>
    </location>
</feature>
<feature type="transmembrane region" description="Helical" evidence="1">
    <location>
        <begin position="31"/>
        <end position="52"/>
    </location>
</feature>
<dbReference type="InterPro" id="IPR046140">
    <property type="entry name" value="DUF6142"/>
</dbReference>
<dbReference type="RefSeq" id="WP_262069596.1">
    <property type="nucleotide sequence ID" value="NZ_JAMXOC010000016.1"/>
</dbReference>
<comment type="caution">
    <text evidence="2">The sequence shown here is derived from an EMBL/GenBank/DDBJ whole genome shotgun (WGS) entry which is preliminary data.</text>
</comment>
<dbReference type="Pfam" id="PF19639">
    <property type="entry name" value="DUF6142"/>
    <property type="match status" value="1"/>
</dbReference>
<dbReference type="Proteomes" id="UP001523565">
    <property type="component" value="Unassembled WGS sequence"/>
</dbReference>
<gene>
    <name evidence="2" type="ORF">NK118_10685</name>
</gene>
<reference evidence="2 3" key="1">
    <citation type="journal article" date="2022" name="Genome Biol. Evol.">
        <title>Host diet, physiology and behaviors set the stage for Lachnospiraceae cladogenesis.</title>
        <authorList>
            <person name="Vera-Ponce De Leon A."/>
            <person name="Schneider M."/>
            <person name="Jahnes B.C."/>
            <person name="Sadowski V."/>
            <person name="Camuy-Velez L.A."/>
            <person name="Duan J."/>
            <person name="Sabree Z.L."/>
        </authorList>
    </citation>
    <scope>NUCLEOTIDE SEQUENCE [LARGE SCALE GENOMIC DNA]</scope>
    <source>
        <strain evidence="2 3">PAL227</strain>
    </source>
</reference>
<feature type="transmembrane region" description="Helical" evidence="1">
    <location>
        <begin position="58"/>
        <end position="78"/>
    </location>
</feature>
<proteinExistence type="predicted"/>
<evidence type="ECO:0000256" key="1">
    <source>
        <dbReference type="SAM" id="Phobius"/>
    </source>
</evidence>
<sequence length="115" mass="12715">MAKRGANKEKKVIWTKYGRERLEHARGGLKSFIMGVLTLVLLFLVLLMSFLVAGEVNMLAAIVVILIGYLAIRGIRYGIAGFKEKQKSTFFCKVGIGLNGLVLLGLLLIFVRGLF</sequence>
<keyword evidence="1" id="KW-0472">Membrane</keyword>
<keyword evidence="1" id="KW-1133">Transmembrane helix</keyword>
<accession>A0ABT1EJ54</accession>